<sequence>MKSPNTGHTLRQLEGNAADIVSRGEALKTLATTMETTATHLKNIGNSSIHKSKGTDKLAEMANETHGDLSDAAVRYRGTGKSLATYGDALDTAQTWLRSNIDDVESAENAYQAALDAKADADWAETLAATRASSADPEDDAASRAATRAEDAADDAATSLTSAKTHRDEMWKAFDDVFDTWSDAYDDAVDGIENAIESADNNDGFWEFVDDLLDVIAIVLVVLSIIALIIGAPLTGLLGIILLVLAAASLLLTLLQFAYGRASLSDVAWSAVGLLPFGVGKILSRGVPALGSVVQGGRGAVTAAIRAGLPRVALLRPGTWATPIRSLFAPVRSWLALPKPGMLTNPLTAIRLGGSETAQVSTFLNTVRNSPWASNPGVQQFVSSTAASLPGGIRQGANVITWGGFSLVDGLGLADAQPEIPGLRDVRVS</sequence>
<dbReference type="AlphaFoldDB" id="A0A1Y5PCM5"/>
<evidence type="ECO:0000313" key="3">
    <source>
        <dbReference type="EMBL" id="SBS73658.1"/>
    </source>
</evidence>
<protein>
    <submittedName>
        <fullName evidence="3">Uncharacterized protein</fullName>
    </submittedName>
</protein>
<evidence type="ECO:0000256" key="2">
    <source>
        <dbReference type="SAM" id="Phobius"/>
    </source>
</evidence>
<accession>A0A1Y5PCM5</accession>
<reference evidence="3" key="1">
    <citation type="submission" date="2016-03" db="EMBL/GenBank/DDBJ databases">
        <authorList>
            <person name="Ploux O."/>
        </authorList>
    </citation>
    <scope>NUCLEOTIDE SEQUENCE</scope>
    <source>
        <strain evidence="3">UC1</strain>
    </source>
</reference>
<feature type="transmembrane region" description="Helical" evidence="2">
    <location>
        <begin position="212"/>
        <end position="230"/>
    </location>
</feature>
<keyword evidence="2" id="KW-0472">Membrane</keyword>
<proteinExistence type="predicted"/>
<dbReference type="RefSeq" id="WP_295576719.1">
    <property type="nucleotide sequence ID" value="NZ_FLQR01000008.1"/>
</dbReference>
<keyword evidence="2" id="KW-0812">Transmembrane</keyword>
<organism evidence="3">
    <name type="scientific">uncultured Microbacterium sp</name>
    <dbReference type="NCBI Taxonomy" id="191216"/>
    <lineage>
        <taxon>Bacteria</taxon>
        <taxon>Bacillati</taxon>
        <taxon>Actinomycetota</taxon>
        <taxon>Actinomycetes</taxon>
        <taxon>Micrococcales</taxon>
        <taxon>Microbacteriaceae</taxon>
        <taxon>Microbacterium</taxon>
        <taxon>environmental samples</taxon>
    </lineage>
</organism>
<feature type="transmembrane region" description="Helical" evidence="2">
    <location>
        <begin position="236"/>
        <end position="255"/>
    </location>
</feature>
<name>A0A1Y5PCM5_9MICO</name>
<dbReference type="EMBL" id="FLQR01000008">
    <property type="protein sequence ID" value="SBS73658.1"/>
    <property type="molecule type" value="Genomic_DNA"/>
</dbReference>
<evidence type="ECO:0000256" key="1">
    <source>
        <dbReference type="SAM" id="MobiDB-lite"/>
    </source>
</evidence>
<feature type="region of interest" description="Disordered" evidence="1">
    <location>
        <begin position="129"/>
        <end position="160"/>
    </location>
</feature>
<keyword evidence="2" id="KW-1133">Transmembrane helix</keyword>
<gene>
    <name evidence="3" type="ORF">MIPYR_40292</name>
</gene>